<keyword evidence="6" id="KW-1185">Reference proteome</keyword>
<feature type="region of interest" description="Disordered" evidence="2">
    <location>
        <begin position="1292"/>
        <end position="1322"/>
    </location>
</feature>
<feature type="compositionally biased region" description="Basic and acidic residues" evidence="2">
    <location>
        <begin position="727"/>
        <end position="761"/>
    </location>
</feature>
<feature type="transmembrane region" description="Helical" evidence="3">
    <location>
        <begin position="531"/>
        <end position="550"/>
    </location>
</feature>
<organism evidence="5 6">
    <name type="scientific">Neorhodopirellula pilleata</name>
    <dbReference type="NCBI Taxonomy" id="2714738"/>
    <lineage>
        <taxon>Bacteria</taxon>
        <taxon>Pseudomonadati</taxon>
        <taxon>Planctomycetota</taxon>
        <taxon>Planctomycetia</taxon>
        <taxon>Pirellulales</taxon>
        <taxon>Pirellulaceae</taxon>
        <taxon>Neorhodopirellula</taxon>
    </lineage>
</organism>
<feature type="transmembrane region" description="Helical" evidence="3">
    <location>
        <begin position="497"/>
        <end position="519"/>
    </location>
</feature>
<sequence length="1322" mass="150326">MKIKDIQIDGFGVWTGLSVDSMNEGMTLFYGPNEAGKTTLMQFLRAMLYGFTPERRSRYLPPVYGGTPGGAIRVTGPGGGYEIRRHSQLTDVDTTGRLSVTGSDGLSQGQHRLQSLLGGIDEAIFSNVFAIGIRELQELSTLDDTSAADELYKLSSGLDRVSLVDVLRSLRAGRGEVVGRGAASADEEDAAVNKLAGMMTKREKLRDEIQRLSGQTRRWSELATQRRTQSQEIDNLRERMTAWEREARCVEIATGVFEPWQEREAIREEIAAIQNEAHLPDEAPSQLVQIEAMIEERRGKVEEIKNRRRGLRDKAEQLPVNKRLFDLQGRIEAATQQATWVEALQEQIDRLDVQIEKARKQVEADADRLGLDESEREQITKGDLVGMPDLSKQTLAALSSPAKHCKEQLFLLKQYRAEGKTHKVRAEKYGEKLQEILQRAHASDLQLAIKRENDHIASLRQRIQLGQHLEKLTRHYRDLERESIELTTDEALPIDRLFVLGLPFIFGGMAVLYGMFNVFQITTFVARPNPTTGMMFILFGAMALLVYYLSRERGQRSTVLDLEDCERQIESVRRQIREVESERQDIDSHLPTSNESLEARLRESESLLAELEESLPTYHAHEAANQSYKASYVRATKAAEGLKAARREWTATLDRLGLSTTLSPKSVRTLGDGYETLQASLRRLSDLREEREQRRRERQTISKRIETLYLEALDASGEDTLPLVSGHDPERLSARNSERERARRDPRDSKRDAKSRKESYRTHGPNGYEDDYTDYDVDAYDDVNADAISSRVKVNVSSQAQKLLSSRANPLDQLNHLHEELARQQHWIKQRRDLKLQDAQYKKQQAMHAQAIERGEQQRRALWAKCGVATPEQFYQLVDRKSLLAEHEQHLDKLNKQIKTMIGNSVQYDDVAREIDGAKATDLERRWDALTTRMSETENRIAQLQTAQGELAASMKQLGDDDRLMTARLELGCVERQLNQLARRWQILATASCLLEDVCNTVENERQPETLREASSFLNQLTDGKYVRIWTPLGSNQLKIDDHDGKSLPLEVLSRGTGEAVFIALRLSLAAAYSRRGVMLPLILDDVLVNFDGSRAEHAAQTLKTFAELGHQVMMFTCHDHIVDIFHQIGVEVREMPTQGVPGRAGILSPPEETYEEEYEEEYDEPEYEEEAAQAEPEPVVIAAPVPQPLPVVPAAALVIDDRRVIPSRPTPPKSKYRFAFQRLARQHRRKRAPKISIEERVAPKPTPVARVVMEKKPKRKPVEEVLETREVEDSIQWAWFQREPADGRIDAEEAAAEAARNQWLPEEERDPNLTAADPSWW</sequence>
<dbReference type="Pfam" id="PF13514">
    <property type="entry name" value="AAA_27"/>
    <property type="match status" value="1"/>
</dbReference>
<accession>A0A5C6A598</accession>
<keyword evidence="1" id="KW-0175">Coiled coil</keyword>
<feature type="domain" description="YhaN AAA" evidence="4">
    <location>
        <begin position="1"/>
        <end position="139"/>
    </location>
</feature>
<dbReference type="InterPro" id="IPR038734">
    <property type="entry name" value="YhaN_AAA"/>
</dbReference>
<name>A0A5C6A598_9BACT</name>
<evidence type="ECO:0000313" key="5">
    <source>
        <dbReference type="EMBL" id="TWT94241.1"/>
    </source>
</evidence>
<dbReference type="RefSeq" id="WP_146579183.1">
    <property type="nucleotide sequence ID" value="NZ_SJPM01000008.1"/>
</dbReference>
<evidence type="ECO:0000256" key="2">
    <source>
        <dbReference type="SAM" id="MobiDB-lite"/>
    </source>
</evidence>
<feature type="coiled-coil region" evidence="1">
    <location>
        <begin position="674"/>
        <end position="704"/>
    </location>
</feature>
<feature type="coiled-coil region" evidence="1">
    <location>
        <begin position="195"/>
        <end position="253"/>
    </location>
</feature>
<feature type="coiled-coil region" evidence="1">
    <location>
        <begin position="562"/>
        <end position="614"/>
    </location>
</feature>
<evidence type="ECO:0000256" key="1">
    <source>
        <dbReference type="SAM" id="Coils"/>
    </source>
</evidence>
<dbReference type="OrthoDB" id="9764467at2"/>
<reference evidence="5 6" key="1">
    <citation type="submission" date="2019-02" db="EMBL/GenBank/DDBJ databases">
        <title>Deep-cultivation of Planctomycetes and their phenomic and genomic characterization uncovers novel biology.</title>
        <authorList>
            <person name="Wiegand S."/>
            <person name="Jogler M."/>
            <person name="Boedeker C."/>
            <person name="Pinto D."/>
            <person name="Vollmers J."/>
            <person name="Rivas-Marin E."/>
            <person name="Kohn T."/>
            <person name="Peeters S.H."/>
            <person name="Heuer A."/>
            <person name="Rast P."/>
            <person name="Oberbeckmann S."/>
            <person name="Bunk B."/>
            <person name="Jeske O."/>
            <person name="Meyerdierks A."/>
            <person name="Storesund J.E."/>
            <person name="Kallscheuer N."/>
            <person name="Luecker S."/>
            <person name="Lage O.M."/>
            <person name="Pohl T."/>
            <person name="Merkel B.J."/>
            <person name="Hornburger P."/>
            <person name="Mueller R.-W."/>
            <person name="Bruemmer F."/>
            <person name="Labrenz M."/>
            <person name="Spormann A.M."/>
            <person name="Op Den Camp H."/>
            <person name="Overmann J."/>
            <person name="Amann R."/>
            <person name="Jetten M.S.M."/>
            <person name="Mascher T."/>
            <person name="Medema M.H."/>
            <person name="Devos D.P."/>
            <person name="Kaster A.-K."/>
            <person name="Ovreas L."/>
            <person name="Rohde M."/>
            <person name="Galperin M.Y."/>
            <person name="Jogler C."/>
        </authorList>
    </citation>
    <scope>NUCLEOTIDE SEQUENCE [LARGE SCALE GENOMIC DNA]</scope>
    <source>
        <strain evidence="5 6">Pla100</strain>
    </source>
</reference>
<evidence type="ECO:0000256" key="3">
    <source>
        <dbReference type="SAM" id="Phobius"/>
    </source>
</evidence>
<gene>
    <name evidence="5" type="ORF">Pla100_38510</name>
</gene>
<evidence type="ECO:0000259" key="4">
    <source>
        <dbReference type="Pfam" id="PF13514"/>
    </source>
</evidence>
<protein>
    <recommendedName>
        <fullName evidence="4">YhaN AAA domain-containing protein</fullName>
    </recommendedName>
</protein>
<dbReference type="SUPFAM" id="SSF52540">
    <property type="entry name" value="P-loop containing nucleoside triphosphate hydrolases"/>
    <property type="match status" value="1"/>
</dbReference>
<keyword evidence="3" id="KW-0812">Transmembrane</keyword>
<dbReference type="Gene3D" id="3.40.50.300">
    <property type="entry name" value="P-loop containing nucleotide triphosphate hydrolases"/>
    <property type="match status" value="2"/>
</dbReference>
<dbReference type="Proteomes" id="UP000316213">
    <property type="component" value="Unassembled WGS sequence"/>
</dbReference>
<keyword evidence="3" id="KW-1133">Transmembrane helix</keyword>
<feature type="coiled-coil region" evidence="1">
    <location>
        <begin position="287"/>
        <end position="314"/>
    </location>
</feature>
<evidence type="ECO:0000313" key="6">
    <source>
        <dbReference type="Proteomes" id="UP000316213"/>
    </source>
</evidence>
<feature type="coiled-coil region" evidence="1">
    <location>
        <begin position="442"/>
        <end position="489"/>
    </location>
</feature>
<feature type="coiled-coil region" evidence="1">
    <location>
        <begin position="341"/>
        <end position="368"/>
    </location>
</feature>
<dbReference type="EMBL" id="SJPM01000008">
    <property type="protein sequence ID" value="TWT94241.1"/>
    <property type="molecule type" value="Genomic_DNA"/>
</dbReference>
<comment type="caution">
    <text evidence="5">The sequence shown here is derived from an EMBL/GenBank/DDBJ whole genome shotgun (WGS) entry which is preliminary data.</text>
</comment>
<dbReference type="PANTHER" id="PTHR41259">
    <property type="entry name" value="DOUBLE-STRAND BREAK REPAIR RAD50 ATPASE, PUTATIVE-RELATED"/>
    <property type="match status" value="1"/>
</dbReference>
<dbReference type="PANTHER" id="PTHR41259:SF1">
    <property type="entry name" value="DOUBLE-STRAND BREAK REPAIR RAD50 ATPASE, PUTATIVE-RELATED"/>
    <property type="match status" value="1"/>
</dbReference>
<feature type="coiled-coil region" evidence="1">
    <location>
        <begin position="877"/>
        <end position="940"/>
    </location>
</feature>
<proteinExistence type="predicted"/>
<dbReference type="InterPro" id="IPR027417">
    <property type="entry name" value="P-loop_NTPase"/>
</dbReference>
<keyword evidence="3" id="KW-0472">Membrane</keyword>
<feature type="region of interest" description="Disordered" evidence="2">
    <location>
        <begin position="719"/>
        <end position="774"/>
    </location>
</feature>